<dbReference type="PANTHER" id="PTHR30273">
    <property type="entry name" value="PERIPLASMIC SIGNAL SENSOR AND SIGMA FACTOR ACTIVATOR FECR-RELATED"/>
    <property type="match status" value="1"/>
</dbReference>
<feature type="domain" description="FecR protein" evidence="2">
    <location>
        <begin position="188"/>
        <end position="276"/>
    </location>
</feature>
<dbReference type="Pfam" id="PF16344">
    <property type="entry name" value="FecR_C"/>
    <property type="match status" value="1"/>
</dbReference>
<feature type="transmembrane region" description="Helical" evidence="1">
    <location>
        <begin position="91"/>
        <end position="112"/>
    </location>
</feature>
<dbReference type="Gene3D" id="3.55.50.30">
    <property type="match status" value="1"/>
</dbReference>
<dbReference type="InterPro" id="IPR032508">
    <property type="entry name" value="FecR_C"/>
</dbReference>
<dbReference type="FunFam" id="2.60.120.1440:FF:000001">
    <property type="entry name" value="Putative anti-sigma factor"/>
    <property type="match status" value="1"/>
</dbReference>
<dbReference type="PANTHER" id="PTHR30273:SF2">
    <property type="entry name" value="PROTEIN FECR"/>
    <property type="match status" value="1"/>
</dbReference>
<dbReference type="RefSeq" id="WP_119438714.1">
    <property type="nucleotide sequence ID" value="NZ_QWGR01000008.1"/>
</dbReference>
<dbReference type="Proteomes" id="UP000265926">
    <property type="component" value="Unassembled WGS sequence"/>
</dbReference>
<dbReference type="GO" id="GO:0016989">
    <property type="term" value="F:sigma factor antagonist activity"/>
    <property type="evidence" value="ECO:0007669"/>
    <property type="project" value="TreeGrafter"/>
</dbReference>
<dbReference type="Pfam" id="PF04773">
    <property type="entry name" value="FecR"/>
    <property type="match status" value="1"/>
</dbReference>
<reference evidence="4 5" key="1">
    <citation type="submission" date="2018-08" db="EMBL/GenBank/DDBJ databases">
        <title>Pallidiluteibacterium maritimus gen. nov., sp. nov., isolated from coastal sediment.</title>
        <authorList>
            <person name="Zhou L.Y."/>
        </authorList>
    </citation>
    <scope>NUCLEOTIDE SEQUENCE [LARGE SCALE GENOMIC DNA]</scope>
    <source>
        <strain evidence="4 5">XSD2</strain>
    </source>
</reference>
<evidence type="ECO:0000259" key="2">
    <source>
        <dbReference type="Pfam" id="PF04773"/>
    </source>
</evidence>
<comment type="caution">
    <text evidence="4">The sequence shown here is derived from an EMBL/GenBank/DDBJ whole genome shotgun (WGS) entry which is preliminary data.</text>
</comment>
<keyword evidence="1" id="KW-0472">Membrane</keyword>
<gene>
    <name evidence="4" type="ORF">D1614_14665</name>
</gene>
<evidence type="ECO:0000313" key="4">
    <source>
        <dbReference type="EMBL" id="RIJ47356.1"/>
    </source>
</evidence>
<dbReference type="InterPro" id="IPR006860">
    <property type="entry name" value="FecR"/>
</dbReference>
<dbReference type="InterPro" id="IPR012373">
    <property type="entry name" value="Ferrdict_sens_TM"/>
</dbReference>
<evidence type="ECO:0000256" key="1">
    <source>
        <dbReference type="SAM" id="Phobius"/>
    </source>
</evidence>
<keyword evidence="5" id="KW-1185">Reference proteome</keyword>
<organism evidence="4 5">
    <name type="scientific">Maribellus luteus</name>
    <dbReference type="NCBI Taxonomy" id="2305463"/>
    <lineage>
        <taxon>Bacteria</taxon>
        <taxon>Pseudomonadati</taxon>
        <taxon>Bacteroidota</taxon>
        <taxon>Bacteroidia</taxon>
        <taxon>Marinilabiliales</taxon>
        <taxon>Prolixibacteraceae</taxon>
        <taxon>Maribellus</taxon>
    </lineage>
</organism>
<dbReference type="EMBL" id="QWGR01000008">
    <property type="protein sequence ID" value="RIJ47356.1"/>
    <property type="molecule type" value="Genomic_DNA"/>
</dbReference>
<proteinExistence type="predicted"/>
<accession>A0A399STG2</accession>
<name>A0A399STG2_9BACT</name>
<evidence type="ECO:0000313" key="5">
    <source>
        <dbReference type="Proteomes" id="UP000265926"/>
    </source>
</evidence>
<dbReference type="AlphaFoldDB" id="A0A399STG2"/>
<keyword evidence="1" id="KW-1133">Transmembrane helix</keyword>
<dbReference type="OrthoDB" id="1123467at2"/>
<dbReference type="Gene3D" id="2.60.120.1440">
    <property type="match status" value="1"/>
</dbReference>
<keyword evidence="1" id="KW-0812">Transmembrane</keyword>
<feature type="domain" description="Protein FecR C-terminal" evidence="3">
    <location>
        <begin position="331"/>
        <end position="394"/>
    </location>
</feature>
<sequence length="400" mass="45864">MNQFKTYNSTDFLNEESFLQWLLKTNQASEVFWENFLAENPDKKEEIDEAIEIFNYFRFKNEELSIAEVFELWDSVKHRTAAPRKNRFISLLKYAAIFIFVFASGGLSYYFYSKDKDCNEFSMAETVPANFTDARIILADGKSVPLESKESNIKYDASGEQVIIDNDTIRQQVSEKVNSTNHVIIPYGKSSNLTLSDGTKVWLNAGSQLMYPSVFDKKQREVLLIGEAFFEVVKDAQKPFVVRTEPADVVVLGTTFDVSAYPDDNIFHTVLVSGKVDVKISEHGLLKGKKTNTLHPNEMFLLDRSSGVNYVNKVDVASYVSWKEGMLNCDRLDMNRVVRRLERYYNKRIHIKDPMLGTYKISGKLDLKSDISEVLDVLQAFVPIDWGKQQNGDYFIVQPN</sequence>
<evidence type="ECO:0000259" key="3">
    <source>
        <dbReference type="Pfam" id="PF16344"/>
    </source>
</evidence>
<protein>
    <submittedName>
        <fullName evidence="4">DUF4974 domain-containing protein</fullName>
    </submittedName>
</protein>